<keyword evidence="4 11" id="KW-0963">Cytoplasm</keyword>
<dbReference type="STRING" id="1797457.A2160_03300"/>
<dbReference type="GO" id="GO:0005524">
    <property type="term" value="F:ATP binding"/>
    <property type="evidence" value="ECO:0007669"/>
    <property type="project" value="UniProtKB-KW"/>
</dbReference>
<dbReference type="FunFam" id="3.40.1160.10:FF:000001">
    <property type="entry name" value="Uridylate kinase"/>
    <property type="match status" value="1"/>
</dbReference>
<evidence type="ECO:0000256" key="1">
    <source>
        <dbReference type="ARBA" id="ARBA00004496"/>
    </source>
</evidence>
<dbReference type="InterPro" id="IPR036393">
    <property type="entry name" value="AceGlu_kinase-like_sf"/>
</dbReference>
<feature type="binding site" evidence="11">
    <location>
        <position position="56"/>
    </location>
    <ligand>
        <name>UMP</name>
        <dbReference type="ChEBI" id="CHEBI:57865"/>
    </ligand>
</feature>
<comment type="subunit">
    <text evidence="11">Homohexamer.</text>
</comment>
<dbReference type="NCBIfam" id="TIGR02075">
    <property type="entry name" value="pyrH_bact"/>
    <property type="match status" value="1"/>
</dbReference>
<evidence type="ECO:0000259" key="12">
    <source>
        <dbReference type="Pfam" id="PF00696"/>
    </source>
</evidence>
<dbReference type="PANTHER" id="PTHR42833">
    <property type="entry name" value="URIDYLATE KINASE"/>
    <property type="match status" value="1"/>
</dbReference>
<feature type="binding site" evidence="11">
    <location>
        <position position="76"/>
    </location>
    <ligand>
        <name>UMP</name>
        <dbReference type="ChEBI" id="CHEBI:57865"/>
    </ligand>
</feature>
<evidence type="ECO:0000256" key="8">
    <source>
        <dbReference type="ARBA" id="ARBA00022840"/>
    </source>
</evidence>
<dbReference type="EMBL" id="MEZK01000002">
    <property type="protein sequence ID" value="OGD63977.1"/>
    <property type="molecule type" value="Genomic_DNA"/>
</dbReference>
<dbReference type="UniPathway" id="UPA00159">
    <property type="reaction ID" value="UER00275"/>
</dbReference>
<evidence type="ECO:0000256" key="7">
    <source>
        <dbReference type="ARBA" id="ARBA00022777"/>
    </source>
</evidence>
<comment type="subcellular location">
    <subcellularLocation>
        <location evidence="1 11">Cytoplasm</location>
    </subcellularLocation>
</comment>
<feature type="binding site" evidence="11">
    <location>
        <position position="170"/>
    </location>
    <ligand>
        <name>ATP</name>
        <dbReference type="ChEBI" id="CHEBI:30616"/>
    </ligand>
</feature>
<protein>
    <recommendedName>
        <fullName evidence="11">Uridylate kinase</fullName>
        <shortName evidence="11">UK</shortName>
        <ecNumber evidence="11">2.7.4.22</ecNumber>
    </recommendedName>
    <alternativeName>
        <fullName evidence="11">Uridine monophosphate kinase</fullName>
        <shortName evidence="11">UMP kinase</shortName>
        <shortName evidence="11">UMPK</shortName>
    </alternativeName>
</protein>
<feature type="binding site" evidence="11">
    <location>
        <position position="165"/>
    </location>
    <ligand>
        <name>ATP</name>
        <dbReference type="ChEBI" id="CHEBI:30616"/>
    </ligand>
</feature>
<keyword evidence="8 11" id="KW-0067">ATP-binding</keyword>
<comment type="catalytic activity">
    <reaction evidence="10 11">
        <text>UMP + ATP = UDP + ADP</text>
        <dbReference type="Rhea" id="RHEA:24400"/>
        <dbReference type="ChEBI" id="CHEBI:30616"/>
        <dbReference type="ChEBI" id="CHEBI:57865"/>
        <dbReference type="ChEBI" id="CHEBI:58223"/>
        <dbReference type="ChEBI" id="CHEBI:456216"/>
        <dbReference type="EC" id="2.7.4.22"/>
    </reaction>
</comment>
<dbReference type="PIRSF" id="PIRSF005650">
    <property type="entry name" value="Uridylate_kin"/>
    <property type="match status" value="1"/>
</dbReference>
<sequence length="240" mass="26653">MSDDLVYKRVLLKLGGELFGKENGKGISFDAYEKIARDIIKIKERNSIELAIVVGGGNIFRGREAGERHIDETVADQMGMLATVINGLALQEALERLGFPTRMLTAVRMEAMAEPYILRRAIRHLEKGRLLIFTAGIGSPFFTTDSAAALRACEIRCDVILKATNADGVYEEDPKVNPNAKKYERLSYQEALEKHLQVMDNTAFALCQRKKIPIIVFSVADLDKIPEIVRGAKIGTLVSE</sequence>
<comment type="caution">
    <text evidence="13">The sequence shown here is derived from an EMBL/GenBank/DDBJ whole genome shotgun (WGS) entry which is preliminary data.</text>
</comment>
<dbReference type="Gene3D" id="3.40.1160.10">
    <property type="entry name" value="Acetylglutamate kinase-like"/>
    <property type="match status" value="1"/>
</dbReference>
<evidence type="ECO:0000256" key="6">
    <source>
        <dbReference type="ARBA" id="ARBA00022741"/>
    </source>
</evidence>
<dbReference type="EC" id="2.7.4.22" evidence="11"/>
<keyword evidence="7 11" id="KW-0418">Kinase</keyword>
<dbReference type="SUPFAM" id="SSF53633">
    <property type="entry name" value="Carbamate kinase-like"/>
    <property type="match status" value="1"/>
</dbReference>
<dbReference type="GO" id="GO:0005737">
    <property type="term" value="C:cytoplasm"/>
    <property type="evidence" value="ECO:0007669"/>
    <property type="project" value="UniProtKB-SubCell"/>
</dbReference>
<dbReference type="CDD" id="cd04254">
    <property type="entry name" value="AAK_UMPK-PyrH-Ec"/>
    <property type="match status" value="1"/>
</dbReference>
<feature type="binding site" evidence="11">
    <location>
        <position position="57"/>
    </location>
    <ligand>
        <name>ATP</name>
        <dbReference type="ChEBI" id="CHEBI:30616"/>
    </ligand>
</feature>
<name>A0A1F5E986_9BACT</name>
<gene>
    <name evidence="11" type="primary">pyrH</name>
    <name evidence="13" type="ORF">A2160_03300</name>
</gene>
<organism evidence="13 14">
    <name type="scientific">Candidatus Beckwithbacteria bacterium RBG_13_42_9</name>
    <dbReference type="NCBI Taxonomy" id="1797457"/>
    <lineage>
        <taxon>Bacteria</taxon>
        <taxon>Candidatus Beckwithiibacteriota</taxon>
    </lineage>
</organism>
<evidence type="ECO:0000256" key="10">
    <source>
        <dbReference type="ARBA" id="ARBA00047767"/>
    </source>
</evidence>
<feature type="binding site" evidence="11">
    <location>
        <position position="61"/>
    </location>
    <ligand>
        <name>ATP</name>
        <dbReference type="ChEBI" id="CHEBI:30616"/>
    </ligand>
</feature>
<dbReference type="Pfam" id="PF00696">
    <property type="entry name" value="AA_kinase"/>
    <property type="match status" value="1"/>
</dbReference>
<dbReference type="HAMAP" id="MF_01220_B">
    <property type="entry name" value="PyrH_B"/>
    <property type="match status" value="1"/>
</dbReference>
<proteinExistence type="inferred from homology"/>
<keyword evidence="5 11" id="KW-0808">Transferase</keyword>
<dbReference type="AlphaFoldDB" id="A0A1F5E986"/>
<evidence type="ECO:0000313" key="14">
    <source>
        <dbReference type="Proteomes" id="UP000177006"/>
    </source>
</evidence>
<feature type="domain" description="Aspartate/glutamate/uridylate kinase" evidence="12">
    <location>
        <begin position="8"/>
        <end position="218"/>
    </location>
</feature>
<dbReference type="InterPro" id="IPR015963">
    <property type="entry name" value="Uridylate_kinase_bac"/>
</dbReference>
<evidence type="ECO:0000256" key="9">
    <source>
        <dbReference type="ARBA" id="ARBA00022975"/>
    </source>
</evidence>
<evidence type="ECO:0000256" key="5">
    <source>
        <dbReference type="ARBA" id="ARBA00022679"/>
    </source>
</evidence>
<keyword evidence="6 11" id="KW-0547">Nucleotide-binding</keyword>
<accession>A0A1F5E986</accession>
<reference evidence="13 14" key="1">
    <citation type="journal article" date="2016" name="Nat. Commun.">
        <title>Thousands of microbial genomes shed light on interconnected biogeochemical processes in an aquifer system.</title>
        <authorList>
            <person name="Anantharaman K."/>
            <person name="Brown C.T."/>
            <person name="Hug L.A."/>
            <person name="Sharon I."/>
            <person name="Castelle C.J."/>
            <person name="Probst A.J."/>
            <person name="Thomas B.C."/>
            <person name="Singh A."/>
            <person name="Wilkins M.J."/>
            <person name="Karaoz U."/>
            <person name="Brodie E.L."/>
            <person name="Williams K.H."/>
            <person name="Hubbard S.S."/>
            <person name="Banfield J.F."/>
        </authorList>
    </citation>
    <scope>NUCLEOTIDE SEQUENCE [LARGE SCALE GENOMIC DNA]</scope>
</reference>
<dbReference type="GO" id="GO:0006225">
    <property type="term" value="P:UDP biosynthetic process"/>
    <property type="evidence" value="ECO:0007669"/>
    <property type="project" value="TreeGrafter"/>
</dbReference>
<evidence type="ECO:0000256" key="2">
    <source>
        <dbReference type="ARBA" id="ARBA00004791"/>
    </source>
</evidence>
<evidence type="ECO:0000313" key="13">
    <source>
        <dbReference type="EMBL" id="OGD63977.1"/>
    </source>
</evidence>
<evidence type="ECO:0000256" key="4">
    <source>
        <dbReference type="ARBA" id="ARBA00022490"/>
    </source>
</evidence>
<keyword evidence="9 11" id="KW-0665">Pyrimidine biosynthesis</keyword>
<evidence type="ECO:0000256" key="11">
    <source>
        <dbReference type="HAMAP-Rule" id="MF_01220"/>
    </source>
</evidence>
<comment type="function">
    <text evidence="11">Catalyzes the reversible phosphorylation of UMP to UDP.</text>
</comment>
<dbReference type="Proteomes" id="UP000177006">
    <property type="component" value="Unassembled WGS sequence"/>
</dbReference>
<dbReference type="InterPro" id="IPR011817">
    <property type="entry name" value="Uridylate_kinase"/>
</dbReference>
<comment type="caution">
    <text evidence="11">Lacks conserved residue(s) required for the propagation of feature annotation.</text>
</comment>
<comment type="activity regulation">
    <text evidence="11">Inhibited by UTP.</text>
</comment>
<dbReference type="GO" id="GO:0044210">
    <property type="term" value="P:'de novo' CTP biosynthetic process"/>
    <property type="evidence" value="ECO:0007669"/>
    <property type="project" value="UniProtKB-UniRule"/>
</dbReference>
<feature type="binding site" evidence="11">
    <location>
        <begin position="137"/>
        <end position="144"/>
    </location>
    <ligand>
        <name>UMP</name>
        <dbReference type="ChEBI" id="CHEBI:57865"/>
    </ligand>
</feature>
<evidence type="ECO:0000256" key="3">
    <source>
        <dbReference type="ARBA" id="ARBA00007614"/>
    </source>
</evidence>
<dbReference type="PANTHER" id="PTHR42833:SF4">
    <property type="entry name" value="URIDYLATE KINASE PUMPKIN, CHLOROPLASTIC"/>
    <property type="match status" value="1"/>
</dbReference>
<dbReference type="InterPro" id="IPR001048">
    <property type="entry name" value="Asp/Glu/Uridylate_kinase"/>
</dbReference>
<feature type="binding site" evidence="11">
    <location>
        <position position="173"/>
    </location>
    <ligand>
        <name>ATP</name>
        <dbReference type="ChEBI" id="CHEBI:30616"/>
    </ligand>
</feature>
<feature type="binding site" evidence="11">
    <location>
        <begin position="13"/>
        <end position="16"/>
    </location>
    <ligand>
        <name>ATP</name>
        <dbReference type="ChEBI" id="CHEBI:30616"/>
    </ligand>
</feature>
<comment type="similarity">
    <text evidence="3 11">Belongs to the UMP kinase family.</text>
</comment>
<comment type="pathway">
    <text evidence="2 11">Pyrimidine metabolism; CTP biosynthesis via de novo pathway; UDP from UMP (UMPK route): step 1/1.</text>
</comment>
<dbReference type="GO" id="GO:0033862">
    <property type="term" value="F:UMP kinase activity"/>
    <property type="evidence" value="ECO:0007669"/>
    <property type="project" value="UniProtKB-EC"/>
</dbReference>
<feature type="binding site" evidence="11">
    <location>
        <position position="164"/>
    </location>
    <ligand>
        <name>ATP</name>
        <dbReference type="ChEBI" id="CHEBI:30616"/>
    </ligand>
</feature>